<dbReference type="RefSeq" id="WP_026390944.1">
    <property type="nucleotide sequence ID" value="NZ_LR215048.1"/>
</dbReference>
<dbReference type="EMBL" id="LR215048">
    <property type="protein sequence ID" value="VEU81320.1"/>
    <property type="molecule type" value="Genomic_DNA"/>
</dbReference>
<evidence type="ECO:0000313" key="3">
    <source>
        <dbReference type="Proteomes" id="UP000289841"/>
    </source>
</evidence>
<evidence type="ECO:0000259" key="1">
    <source>
        <dbReference type="PROSITE" id="PS50943"/>
    </source>
</evidence>
<evidence type="ECO:0000313" key="2">
    <source>
        <dbReference type="EMBL" id="VEU81320.1"/>
    </source>
</evidence>
<proteinExistence type="predicted"/>
<organism evidence="2 3">
    <name type="scientific">Haploplasma axanthum</name>
    <name type="common">Acholeplasma axanthum</name>
    <dbReference type="NCBI Taxonomy" id="29552"/>
    <lineage>
        <taxon>Bacteria</taxon>
        <taxon>Bacillati</taxon>
        <taxon>Mycoplasmatota</taxon>
        <taxon>Mollicutes</taxon>
        <taxon>Acholeplasmatales</taxon>
        <taxon>Acholeplasmataceae</taxon>
        <taxon>Haploplasma</taxon>
    </lineage>
</organism>
<dbReference type="STRING" id="1278311.GCA_000428705_01520"/>
<accession>A0A449BG93</accession>
<dbReference type="KEGG" id="aaxa:NCTC10138_01718"/>
<dbReference type="GO" id="GO:0003677">
    <property type="term" value="F:DNA binding"/>
    <property type="evidence" value="ECO:0007669"/>
    <property type="project" value="InterPro"/>
</dbReference>
<feature type="domain" description="HTH cro/C1-type" evidence="1">
    <location>
        <begin position="27"/>
        <end position="79"/>
    </location>
</feature>
<dbReference type="AlphaFoldDB" id="A0A449BG93"/>
<name>A0A449BG93_HAPAX</name>
<dbReference type="SUPFAM" id="SSF47413">
    <property type="entry name" value="lambda repressor-like DNA-binding domains"/>
    <property type="match status" value="1"/>
</dbReference>
<dbReference type="CDD" id="cd00093">
    <property type="entry name" value="HTH_XRE"/>
    <property type="match status" value="1"/>
</dbReference>
<dbReference type="SMART" id="SM00530">
    <property type="entry name" value="HTH_XRE"/>
    <property type="match status" value="1"/>
</dbReference>
<dbReference type="InterPro" id="IPR001387">
    <property type="entry name" value="Cro/C1-type_HTH"/>
</dbReference>
<dbReference type="Pfam" id="PF01381">
    <property type="entry name" value="HTH_3"/>
    <property type="match status" value="1"/>
</dbReference>
<dbReference type="Gene3D" id="1.10.260.40">
    <property type="entry name" value="lambda repressor-like DNA-binding domains"/>
    <property type="match status" value="1"/>
</dbReference>
<dbReference type="Proteomes" id="UP000289841">
    <property type="component" value="Chromosome"/>
</dbReference>
<keyword evidence="3" id="KW-1185">Reference proteome</keyword>
<dbReference type="InterPro" id="IPR010982">
    <property type="entry name" value="Lambda_DNA-bd_dom_sf"/>
</dbReference>
<reference evidence="2 3" key="1">
    <citation type="submission" date="2019-01" db="EMBL/GenBank/DDBJ databases">
        <authorList>
            <consortium name="Pathogen Informatics"/>
        </authorList>
    </citation>
    <scope>NUCLEOTIDE SEQUENCE [LARGE SCALE GENOMIC DNA]</scope>
    <source>
        <strain evidence="2 3">NCTC10138</strain>
    </source>
</reference>
<sequence>MNKKFDIGDFVTVETEQTIINNLVERFKKRRKEIGLTQKELSSRSGVSYGSIRRFESTGDISLSSLLKLSDVIGCLDDFNELFKNQIVKNLRGR</sequence>
<protein>
    <submittedName>
        <fullName evidence="2">Anaerobic benzoate catabolism transcriptional regulator</fullName>
    </submittedName>
</protein>
<gene>
    <name evidence="2" type="ORF">NCTC10138_01718</name>
</gene>
<dbReference type="OrthoDB" id="129830at2"/>
<dbReference type="PROSITE" id="PS50943">
    <property type="entry name" value="HTH_CROC1"/>
    <property type="match status" value="1"/>
</dbReference>